<dbReference type="Gene3D" id="1.25.40.20">
    <property type="entry name" value="Ankyrin repeat-containing domain"/>
    <property type="match status" value="2"/>
</dbReference>
<dbReference type="PANTHER" id="PTHR24198">
    <property type="entry name" value="ANKYRIN REPEAT AND PROTEIN KINASE DOMAIN-CONTAINING PROTEIN"/>
    <property type="match status" value="1"/>
</dbReference>
<evidence type="ECO:0000256" key="1">
    <source>
        <dbReference type="ARBA" id="ARBA00022737"/>
    </source>
</evidence>
<dbReference type="SMART" id="SM00228">
    <property type="entry name" value="PDZ"/>
    <property type="match status" value="1"/>
</dbReference>
<feature type="region of interest" description="Disordered" evidence="4">
    <location>
        <begin position="659"/>
        <end position="680"/>
    </location>
</feature>
<gene>
    <name evidence="6" type="ORF">JBS370_LOCUS11272</name>
</gene>
<comment type="caution">
    <text evidence="6">The sequence shown here is derived from an EMBL/GenBank/DDBJ whole genome shotgun (WGS) entry which is preliminary data.</text>
</comment>
<sequence>MMKFNDDFKEEVSNFLLSAVRQGDIKALEKHLSALNNPEIYLNRTYDEPDKQKCTLLMIACLNKFEGMVQILLNYSRLDLEVLNDIQLIENDQSLLLYQNVTVLWVAAAIDNFKIVKLLVEHGAQINHPTKTNSTAFRCACWNGNIDMARYLNKNGADIHIAKIHNETNLIASVYNGGLKMTTYLVDELGCDVNESTDDGRSPLYFAVDRTSLELVRFLLNHGARNFRANYDQMSPLLLAADKRRIDLVDIISPQCSLLEQIEAQELFGSAFACREHGICNLKKSFEYFYGALELRSQHNLPKIRRLSTVEVLDNRQECQTMDELEKSRLNDDYIYIEALLVRERLLGSTNAKYHRSLRYRGAALIDNAQYHRGICFWLYELNLCRQHSLSININNLRQWASIFSDMTRKSISIPIVTWQTIITVIVEELEHNTKNFDYNLHTLLFLITIVSQLMATTQMMKVTLQRDSLHTPWGFRLQGGADFRTPFTINKINAGSPADGNLQRGDIILEINQQPISHMFHTDALELIQRAGGQITFLIQKGSNQIPHISLSQNQRSTSAVPWSYGNPSPSWSSSPNQLSPLSYFRNRPLERIPEPKPLLSQTGSPMMPGPVPSVSTKTRGYMQPPSFHTARGNQRENISYPPIRFVYPGPTYNHRSRTTSATTTYQNSSPWKEPLNNETDRYIPSYQKQVHVNPNVQTQHFNPPNLVHRQFNSPISLYSNDNVQEVMNRHINRVNIIPTMPKQSQDTYHIILLPSNPIYTSSSLPIFSKSNQIKQFIHQTFDMNI</sequence>
<dbReference type="PROSITE" id="PS50088">
    <property type="entry name" value="ANK_REPEAT"/>
    <property type="match status" value="2"/>
</dbReference>
<dbReference type="SUPFAM" id="SSF48403">
    <property type="entry name" value="Ankyrin repeat"/>
    <property type="match status" value="1"/>
</dbReference>
<dbReference type="SMART" id="SM00248">
    <property type="entry name" value="ANK"/>
    <property type="match status" value="6"/>
</dbReference>
<evidence type="ECO:0000256" key="3">
    <source>
        <dbReference type="PROSITE-ProRule" id="PRU00023"/>
    </source>
</evidence>
<dbReference type="EMBL" id="CAJOBD010000860">
    <property type="protein sequence ID" value="CAF3728752.1"/>
    <property type="molecule type" value="Genomic_DNA"/>
</dbReference>
<name>A0A818WRY3_9BILA</name>
<evidence type="ECO:0000313" key="7">
    <source>
        <dbReference type="Proteomes" id="UP000663836"/>
    </source>
</evidence>
<keyword evidence="2 3" id="KW-0040">ANK repeat</keyword>
<dbReference type="InterPro" id="IPR036770">
    <property type="entry name" value="Ankyrin_rpt-contain_sf"/>
</dbReference>
<dbReference type="PROSITE" id="PS50297">
    <property type="entry name" value="ANK_REP_REGION"/>
    <property type="match status" value="2"/>
</dbReference>
<protein>
    <recommendedName>
        <fullName evidence="5">PDZ domain-containing protein</fullName>
    </recommendedName>
</protein>
<dbReference type="Pfam" id="PF12796">
    <property type="entry name" value="Ank_2"/>
    <property type="match status" value="2"/>
</dbReference>
<dbReference type="InterPro" id="IPR001478">
    <property type="entry name" value="PDZ"/>
</dbReference>
<dbReference type="Pfam" id="PF00595">
    <property type="entry name" value="PDZ"/>
    <property type="match status" value="1"/>
</dbReference>
<dbReference type="FunFam" id="2.30.42.10:FF:000055">
    <property type="entry name" value="PDZ and LIM domain protein 3"/>
    <property type="match status" value="1"/>
</dbReference>
<feature type="region of interest" description="Disordered" evidence="4">
    <location>
        <begin position="595"/>
        <end position="618"/>
    </location>
</feature>
<keyword evidence="1" id="KW-0677">Repeat</keyword>
<feature type="compositionally biased region" description="Low complexity" evidence="4">
    <location>
        <begin position="604"/>
        <end position="618"/>
    </location>
</feature>
<dbReference type="CDD" id="cd23068">
    <property type="entry name" value="PDZ_ZASP52-like"/>
    <property type="match status" value="1"/>
</dbReference>
<proteinExistence type="predicted"/>
<feature type="repeat" description="ANK" evidence="3">
    <location>
        <begin position="199"/>
        <end position="224"/>
    </location>
</feature>
<dbReference type="Proteomes" id="UP000663836">
    <property type="component" value="Unassembled WGS sequence"/>
</dbReference>
<feature type="compositionally biased region" description="Polar residues" evidence="4">
    <location>
        <begin position="660"/>
        <end position="672"/>
    </location>
</feature>
<accession>A0A818WRY3</accession>
<dbReference type="AlphaFoldDB" id="A0A818WRY3"/>
<dbReference type="SMART" id="SM00735">
    <property type="entry name" value="ZM"/>
    <property type="match status" value="1"/>
</dbReference>
<dbReference type="PANTHER" id="PTHR24198:SF165">
    <property type="entry name" value="ANKYRIN REPEAT-CONTAINING PROTEIN-RELATED"/>
    <property type="match status" value="1"/>
</dbReference>
<dbReference type="InterPro" id="IPR036034">
    <property type="entry name" value="PDZ_sf"/>
</dbReference>
<organism evidence="6 7">
    <name type="scientific">Rotaria sordida</name>
    <dbReference type="NCBI Taxonomy" id="392033"/>
    <lineage>
        <taxon>Eukaryota</taxon>
        <taxon>Metazoa</taxon>
        <taxon>Spiralia</taxon>
        <taxon>Gnathifera</taxon>
        <taxon>Rotifera</taxon>
        <taxon>Eurotatoria</taxon>
        <taxon>Bdelloidea</taxon>
        <taxon>Philodinida</taxon>
        <taxon>Philodinidae</taxon>
        <taxon>Rotaria</taxon>
    </lineage>
</organism>
<dbReference type="InterPro" id="IPR002110">
    <property type="entry name" value="Ankyrin_rpt"/>
</dbReference>
<evidence type="ECO:0000313" key="6">
    <source>
        <dbReference type="EMBL" id="CAF3728752.1"/>
    </source>
</evidence>
<feature type="repeat" description="ANK" evidence="3">
    <location>
        <begin position="99"/>
        <end position="131"/>
    </location>
</feature>
<feature type="domain" description="PDZ" evidence="5">
    <location>
        <begin position="462"/>
        <end position="544"/>
    </location>
</feature>
<reference evidence="6" key="1">
    <citation type="submission" date="2021-02" db="EMBL/GenBank/DDBJ databases">
        <authorList>
            <person name="Nowell W R."/>
        </authorList>
    </citation>
    <scope>NUCLEOTIDE SEQUENCE</scope>
</reference>
<dbReference type="Gene3D" id="2.30.42.10">
    <property type="match status" value="1"/>
</dbReference>
<dbReference type="InterPro" id="IPR006643">
    <property type="entry name" value="Zasp-like_motif"/>
</dbReference>
<dbReference type="SUPFAM" id="SSF50156">
    <property type="entry name" value="PDZ domain-like"/>
    <property type="match status" value="1"/>
</dbReference>
<evidence type="ECO:0000256" key="2">
    <source>
        <dbReference type="ARBA" id="ARBA00023043"/>
    </source>
</evidence>
<evidence type="ECO:0000256" key="4">
    <source>
        <dbReference type="SAM" id="MobiDB-lite"/>
    </source>
</evidence>
<evidence type="ECO:0000259" key="5">
    <source>
        <dbReference type="PROSITE" id="PS50106"/>
    </source>
</evidence>
<dbReference type="PROSITE" id="PS50106">
    <property type="entry name" value="PDZ"/>
    <property type="match status" value="1"/>
</dbReference>